<dbReference type="STRING" id="685588.A0A067TNY4"/>
<evidence type="ECO:0000313" key="1">
    <source>
        <dbReference type="EMBL" id="KDR84012.1"/>
    </source>
</evidence>
<dbReference type="Gene3D" id="3.90.1410.10">
    <property type="entry name" value="set domain protein methyltransferase, domain 1"/>
    <property type="match status" value="1"/>
</dbReference>
<dbReference type="PANTHER" id="PTHR13271:SF147">
    <property type="entry name" value="PROTEIN-LYSINE N-METHYLTRANSFERASE EFM1-RELATED"/>
    <property type="match status" value="1"/>
</dbReference>
<proteinExistence type="predicted"/>
<dbReference type="GO" id="GO:0016279">
    <property type="term" value="F:protein-lysine N-methyltransferase activity"/>
    <property type="evidence" value="ECO:0007669"/>
    <property type="project" value="TreeGrafter"/>
</dbReference>
<evidence type="ECO:0000313" key="2">
    <source>
        <dbReference type="Proteomes" id="UP000027222"/>
    </source>
</evidence>
<dbReference type="GO" id="GO:0005634">
    <property type="term" value="C:nucleus"/>
    <property type="evidence" value="ECO:0007669"/>
    <property type="project" value="TreeGrafter"/>
</dbReference>
<dbReference type="OrthoDB" id="42889at2759"/>
<reference evidence="2" key="1">
    <citation type="journal article" date="2014" name="Proc. Natl. Acad. Sci. U.S.A.">
        <title>Extensive sampling of basidiomycete genomes demonstrates inadequacy of the white-rot/brown-rot paradigm for wood decay fungi.</title>
        <authorList>
            <person name="Riley R."/>
            <person name="Salamov A.A."/>
            <person name="Brown D.W."/>
            <person name="Nagy L.G."/>
            <person name="Floudas D."/>
            <person name="Held B.W."/>
            <person name="Levasseur A."/>
            <person name="Lombard V."/>
            <person name="Morin E."/>
            <person name="Otillar R."/>
            <person name="Lindquist E.A."/>
            <person name="Sun H."/>
            <person name="LaButti K.M."/>
            <person name="Schmutz J."/>
            <person name="Jabbour D."/>
            <person name="Luo H."/>
            <person name="Baker S.E."/>
            <person name="Pisabarro A.G."/>
            <person name="Walton J.D."/>
            <person name="Blanchette R.A."/>
            <person name="Henrissat B."/>
            <person name="Martin F."/>
            <person name="Cullen D."/>
            <person name="Hibbett D.S."/>
            <person name="Grigoriev I.V."/>
        </authorList>
    </citation>
    <scope>NUCLEOTIDE SEQUENCE [LARGE SCALE GENOMIC DNA]</scope>
    <source>
        <strain evidence="2">CBS 339.88</strain>
    </source>
</reference>
<dbReference type="InterPro" id="IPR050600">
    <property type="entry name" value="SETD3_SETD6_MTase"/>
</dbReference>
<dbReference type="PANTHER" id="PTHR13271">
    <property type="entry name" value="UNCHARACTERIZED PUTATIVE METHYLTRANSFERASE"/>
    <property type="match status" value="1"/>
</dbReference>
<organism evidence="1 2">
    <name type="scientific">Galerina marginata (strain CBS 339.88)</name>
    <dbReference type="NCBI Taxonomy" id="685588"/>
    <lineage>
        <taxon>Eukaryota</taxon>
        <taxon>Fungi</taxon>
        <taxon>Dikarya</taxon>
        <taxon>Basidiomycota</taxon>
        <taxon>Agaricomycotina</taxon>
        <taxon>Agaricomycetes</taxon>
        <taxon>Agaricomycetidae</taxon>
        <taxon>Agaricales</taxon>
        <taxon>Agaricineae</taxon>
        <taxon>Strophariaceae</taxon>
        <taxon>Galerina</taxon>
    </lineage>
</organism>
<protein>
    <submittedName>
        <fullName evidence="1">Uncharacterized protein</fullName>
    </submittedName>
</protein>
<dbReference type="SUPFAM" id="SSF82199">
    <property type="entry name" value="SET domain"/>
    <property type="match status" value="1"/>
</dbReference>
<name>A0A067TNY4_GALM3</name>
<accession>A0A067TNY4</accession>
<sequence length="429" mass="48640">MSTPELACYSTLKSWLDDCAGGFHPNTRFNEDHSGSHIVTTDDLEKDFTVVSCPFRLVISQALAKRAVMNILGGLEDLKNVQWSERQWICTYISLHWIVGPEENMDYLAHFEYINTLPTAEKLRTPLHFFASELQLFKGTNIYGATGDRERDWKFEWNQCCSVVRQSNHLWGELFTWLVYLEYYFLHWCSYNQRDKYLTSATYLSSRAFPSSLLADTPSLVRTPSTEPVLIPGVDSLNHARGQPVSWFVTYPTSTVATSCQEPKISLVLHSSAVKGQELFNNYGPKPNSELILGYGFSIPNNPDDTIVLKVGGIGGNRWEIGRGAENIEGMWKEILSALLDSEKSMPTYEDILDASGMLQDMVETLIERLPAEQASNPAEVRPEVFVMFLHYLEGQRDILQSIVEFAKAREQEAVEMARHDGIDVVLED</sequence>
<keyword evidence="2" id="KW-1185">Reference proteome</keyword>
<dbReference type="AlphaFoldDB" id="A0A067TNY4"/>
<dbReference type="Proteomes" id="UP000027222">
    <property type="component" value="Unassembled WGS sequence"/>
</dbReference>
<dbReference type="InterPro" id="IPR046341">
    <property type="entry name" value="SET_dom_sf"/>
</dbReference>
<dbReference type="HOGENOM" id="CLU_048453_0_0_1"/>
<gene>
    <name evidence="1" type="ORF">GALMADRAFT_56376</name>
</gene>
<dbReference type="EMBL" id="KL142368">
    <property type="protein sequence ID" value="KDR84012.1"/>
    <property type="molecule type" value="Genomic_DNA"/>
</dbReference>